<dbReference type="OrthoDB" id="2678231at2759"/>
<evidence type="ECO:0000313" key="2">
    <source>
        <dbReference type="Proteomes" id="UP000807353"/>
    </source>
</evidence>
<feature type="non-terminal residue" evidence="1">
    <location>
        <position position="1"/>
    </location>
</feature>
<comment type="caution">
    <text evidence="1">The sequence shown here is derived from an EMBL/GenBank/DDBJ whole genome shotgun (WGS) entry which is preliminary data.</text>
</comment>
<gene>
    <name evidence="1" type="ORF">BDZ94DRAFT_1152023</name>
</gene>
<organism evidence="1 2">
    <name type="scientific">Collybia nuda</name>
    <dbReference type="NCBI Taxonomy" id="64659"/>
    <lineage>
        <taxon>Eukaryota</taxon>
        <taxon>Fungi</taxon>
        <taxon>Dikarya</taxon>
        <taxon>Basidiomycota</taxon>
        <taxon>Agaricomycotina</taxon>
        <taxon>Agaricomycetes</taxon>
        <taxon>Agaricomycetidae</taxon>
        <taxon>Agaricales</taxon>
        <taxon>Tricholomatineae</taxon>
        <taxon>Clitocybaceae</taxon>
        <taxon>Collybia</taxon>
    </lineage>
</organism>
<keyword evidence="2" id="KW-1185">Reference proteome</keyword>
<protein>
    <submittedName>
        <fullName evidence="1">Uncharacterized protein</fullName>
    </submittedName>
</protein>
<proteinExistence type="predicted"/>
<dbReference type="AlphaFoldDB" id="A0A9P5YG68"/>
<dbReference type="EMBL" id="MU150230">
    <property type="protein sequence ID" value="KAF9469353.1"/>
    <property type="molecule type" value="Genomic_DNA"/>
</dbReference>
<name>A0A9P5YG68_9AGAR</name>
<evidence type="ECO:0000313" key="1">
    <source>
        <dbReference type="EMBL" id="KAF9469353.1"/>
    </source>
</evidence>
<sequence>EEEEPLHEDSFFHWEEESTLFSDLMEEAPEEDKDEKMDHLANSLQNSFDLCGKDLKKEIAETLVPTVNHVKALYRVLEEKVDMSFGKGIILFNNACKEAEVMAIKEQDDLARAYGMTRSNIEDLLARLKEAYASRDRLWTEFEKSINIIGTTFHPPVSKNLLHYSRTYLGNSEELARKN</sequence>
<reference evidence="1" key="1">
    <citation type="submission" date="2020-11" db="EMBL/GenBank/DDBJ databases">
        <authorList>
            <consortium name="DOE Joint Genome Institute"/>
            <person name="Ahrendt S."/>
            <person name="Riley R."/>
            <person name="Andreopoulos W."/>
            <person name="Labutti K."/>
            <person name="Pangilinan J."/>
            <person name="Ruiz-Duenas F.J."/>
            <person name="Barrasa J.M."/>
            <person name="Sanchez-Garcia M."/>
            <person name="Camarero S."/>
            <person name="Miyauchi S."/>
            <person name="Serrano A."/>
            <person name="Linde D."/>
            <person name="Babiker R."/>
            <person name="Drula E."/>
            <person name="Ayuso-Fernandez I."/>
            <person name="Pacheco R."/>
            <person name="Padilla G."/>
            <person name="Ferreira P."/>
            <person name="Barriuso J."/>
            <person name="Kellner H."/>
            <person name="Castanera R."/>
            <person name="Alfaro M."/>
            <person name="Ramirez L."/>
            <person name="Pisabarro A.G."/>
            <person name="Kuo A."/>
            <person name="Tritt A."/>
            <person name="Lipzen A."/>
            <person name="He G."/>
            <person name="Yan M."/>
            <person name="Ng V."/>
            <person name="Cullen D."/>
            <person name="Martin F."/>
            <person name="Rosso M.-N."/>
            <person name="Henrissat B."/>
            <person name="Hibbett D."/>
            <person name="Martinez A.T."/>
            <person name="Grigoriev I.V."/>
        </authorList>
    </citation>
    <scope>NUCLEOTIDE SEQUENCE</scope>
    <source>
        <strain evidence="1">CBS 247.69</strain>
    </source>
</reference>
<accession>A0A9P5YG68</accession>
<dbReference type="Proteomes" id="UP000807353">
    <property type="component" value="Unassembled WGS sequence"/>
</dbReference>